<dbReference type="EC" id="2.3.1.50" evidence="5"/>
<dbReference type="EnsemblMetazoa" id="CapteT226782">
    <property type="protein sequence ID" value="CapteP226782"/>
    <property type="gene ID" value="CapteG226782"/>
</dbReference>
<dbReference type="InterPro" id="IPR015421">
    <property type="entry name" value="PyrdxlP-dep_Trfase_major"/>
</dbReference>
<dbReference type="Gene3D" id="3.40.640.10">
    <property type="entry name" value="Type I PLP-dependent aspartate aminotransferase-like (Major domain)"/>
    <property type="match status" value="1"/>
</dbReference>
<evidence type="ECO:0000256" key="5">
    <source>
        <dbReference type="ARBA" id="ARBA00013220"/>
    </source>
</evidence>
<evidence type="ECO:0000256" key="14">
    <source>
        <dbReference type="SAM" id="Phobius"/>
    </source>
</evidence>
<dbReference type="OrthoDB" id="3168162at2759"/>
<dbReference type="GO" id="GO:0004758">
    <property type="term" value="F:serine C-palmitoyltransferase activity"/>
    <property type="evidence" value="ECO:0007669"/>
    <property type="project" value="UniProtKB-EC"/>
</dbReference>
<organism evidence="16">
    <name type="scientific">Capitella teleta</name>
    <name type="common">Polychaete worm</name>
    <dbReference type="NCBI Taxonomy" id="283909"/>
    <lineage>
        <taxon>Eukaryota</taxon>
        <taxon>Metazoa</taxon>
        <taxon>Spiralia</taxon>
        <taxon>Lophotrochozoa</taxon>
        <taxon>Annelida</taxon>
        <taxon>Polychaeta</taxon>
        <taxon>Sedentaria</taxon>
        <taxon>Scolecida</taxon>
        <taxon>Capitellidae</taxon>
        <taxon>Capitella</taxon>
    </lineage>
</organism>
<keyword evidence="8" id="KW-0746">Sphingolipid metabolism</keyword>
<comment type="pathway">
    <text evidence="3">Sphingolipid metabolism.</text>
</comment>
<evidence type="ECO:0000256" key="6">
    <source>
        <dbReference type="ARBA" id="ARBA00022679"/>
    </source>
</evidence>
<dbReference type="EMBL" id="AMQN01000051">
    <property type="status" value="NOT_ANNOTATED_CDS"/>
    <property type="molecule type" value="Genomic_DNA"/>
</dbReference>
<keyword evidence="14" id="KW-0812">Transmembrane</keyword>
<reference evidence="18" key="1">
    <citation type="submission" date="2012-12" db="EMBL/GenBank/DDBJ databases">
        <authorList>
            <person name="Hellsten U."/>
            <person name="Grimwood J."/>
            <person name="Chapman J.A."/>
            <person name="Shapiro H."/>
            <person name="Aerts A."/>
            <person name="Otillar R.P."/>
            <person name="Terry A.Y."/>
            <person name="Boore J.L."/>
            <person name="Simakov O."/>
            <person name="Marletaz F."/>
            <person name="Cho S.-J."/>
            <person name="Edsinger-Gonzales E."/>
            <person name="Havlak P."/>
            <person name="Kuo D.-H."/>
            <person name="Larsson T."/>
            <person name="Lv J."/>
            <person name="Arendt D."/>
            <person name="Savage R."/>
            <person name="Osoegawa K."/>
            <person name="de Jong P."/>
            <person name="Lindberg D.R."/>
            <person name="Seaver E.C."/>
            <person name="Weisblat D.A."/>
            <person name="Putnam N.H."/>
            <person name="Grigoriev I.V."/>
            <person name="Rokhsar D.S."/>
        </authorList>
    </citation>
    <scope>NUCLEOTIDE SEQUENCE</scope>
    <source>
        <strain evidence="18">I ESC-2004</strain>
    </source>
</reference>
<sequence>MIQAFIHAPRYHVLVEIALVIWILRLLFFTKSYRSERTVLTEKEKEDLIEDWQPEPLAPPLSESDAALLNVNERIVDRHIWEFCSKIGKHVTVNGHECLNLASMNFLAMNEDPLIEEDAVASLRKYGVGSCGPRGFYGTVDVHLFLEEALQKFMGCEEAIIYSYGFSTVASAIPAYSKRGDILYADESVHFAIQKGIQASRSRVRYFKHNDMDDLERLLQEQEREDQRNPKKAKVTRKFILVEGLSMKHGDLCPLPKLVELKNKYRVRVFMDESLSFGTIGKTGKGVTEFYNIDVTEIDLITGSLEYALGSVGGFCVGKSYVVDHQRLSGLGYCFSASNPPMLSQAAITALQILQDKPEKLERLQENSKWMHRQLAQIDGLKVSGEAISPIIYVQLSDATGQTGVDRALLQRIVSECEIQGIALTCPAFLDDEELFVPPPSIRVAVNCDLTKEEIDEAIRIIQNVVRDVLSTRDAFAQ</sequence>
<dbReference type="InterPro" id="IPR050087">
    <property type="entry name" value="AON_synthase_class-II"/>
</dbReference>
<evidence type="ECO:0000256" key="2">
    <source>
        <dbReference type="ARBA" id="ARBA00004760"/>
    </source>
</evidence>
<comment type="cofactor">
    <cofactor evidence="1">
        <name>pyridoxal 5'-phosphate</name>
        <dbReference type="ChEBI" id="CHEBI:597326"/>
    </cofactor>
</comment>
<dbReference type="GO" id="GO:0046512">
    <property type="term" value="P:sphingosine biosynthetic process"/>
    <property type="evidence" value="ECO:0007669"/>
    <property type="project" value="TreeGrafter"/>
</dbReference>
<dbReference type="EMBL" id="KB291798">
    <property type="protein sequence ID" value="ELU18888.1"/>
    <property type="molecule type" value="Genomic_DNA"/>
</dbReference>
<keyword evidence="14" id="KW-1133">Transmembrane helix</keyword>
<accession>N1PB18</accession>
<dbReference type="FunFam" id="3.40.640.10:FF:000049">
    <property type="entry name" value="serine palmitoyltransferase 1 isoform X1"/>
    <property type="match status" value="1"/>
</dbReference>
<evidence type="ECO:0000256" key="8">
    <source>
        <dbReference type="ARBA" id="ARBA00022919"/>
    </source>
</evidence>
<keyword evidence="10" id="KW-0012">Acyltransferase</keyword>
<keyword evidence="6" id="KW-0808">Transferase</keyword>
<proteinExistence type="inferred from homology"/>
<dbReference type="PANTHER" id="PTHR13693:SF2">
    <property type="entry name" value="SERINE PALMITOYLTRANSFERASE 1"/>
    <property type="match status" value="1"/>
</dbReference>
<comment type="pathway">
    <text evidence="2">Lipid metabolism; sphingolipid metabolism.</text>
</comment>
<comment type="similarity">
    <text evidence="4">Belongs to the class-II pyridoxal-phosphate-dependent aminotransferase family.</text>
</comment>
<evidence type="ECO:0000256" key="10">
    <source>
        <dbReference type="ARBA" id="ARBA00023315"/>
    </source>
</evidence>
<evidence type="ECO:0000256" key="11">
    <source>
        <dbReference type="ARBA" id="ARBA00041066"/>
    </source>
</evidence>
<evidence type="ECO:0000256" key="1">
    <source>
        <dbReference type="ARBA" id="ARBA00001933"/>
    </source>
</evidence>
<evidence type="ECO:0000256" key="12">
    <source>
        <dbReference type="ARBA" id="ARBA00041765"/>
    </source>
</evidence>
<gene>
    <name evidence="16" type="ORF">CAPTEDRAFT_226782</name>
</gene>
<reference evidence="16 18" key="2">
    <citation type="journal article" date="2013" name="Nature">
        <title>Insights into bilaterian evolution from three spiralian genomes.</title>
        <authorList>
            <person name="Simakov O."/>
            <person name="Marletaz F."/>
            <person name="Cho S.J."/>
            <person name="Edsinger-Gonzales E."/>
            <person name="Havlak P."/>
            <person name="Hellsten U."/>
            <person name="Kuo D.H."/>
            <person name="Larsson T."/>
            <person name="Lv J."/>
            <person name="Arendt D."/>
            <person name="Savage R."/>
            <person name="Osoegawa K."/>
            <person name="de Jong P."/>
            <person name="Grimwood J."/>
            <person name="Chapman J.A."/>
            <person name="Shapiro H."/>
            <person name="Aerts A."/>
            <person name="Otillar R.P."/>
            <person name="Terry A.Y."/>
            <person name="Boore J.L."/>
            <person name="Grigoriev I.V."/>
            <person name="Lindberg D.R."/>
            <person name="Seaver E.C."/>
            <person name="Weisblat D.A."/>
            <person name="Putnam N.H."/>
            <person name="Rokhsar D.S."/>
        </authorList>
    </citation>
    <scope>NUCLEOTIDE SEQUENCE</scope>
    <source>
        <strain evidence="16 18">I ESC-2004</strain>
    </source>
</reference>
<name>N1PB18_CAPTE</name>
<keyword evidence="9" id="KW-0443">Lipid metabolism</keyword>
<evidence type="ECO:0000313" key="16">
    <source>
        <dbReference type="EMBL" id="ELU18888.1"/>
    </source>
</evidence>
<evidence type="ECO:0000256" key="3">
    <source>
        <dbReference type="ARBA" id="ARBA00004991"/>
    </source>
</evidence>
<keyword evidence="18" id="KW-1185">Reference proteome</keyword>
<dbReference type="STRING" id="283909.N1PB18"/>
<feature type="transmembrane region" description="Helical" evidence="14">
    <location>
        <begin position="12"/>
        <end position="30"/>
    </location>
</feature>
<keyword evidence="7" id="KW-0663">Pyridoxal phosphate</keyword>
<dbReference type="SUPFAM" id="SSF53383">
    <property type="entry name" value="PLP-dependent transferases"/>
    <property type="match status" value="1"/>
</dbReference>
<keyword evidence="14" id="KW-0472">Membrane</keyword>
<dbReference type="PANTHER" id="PTHR13693">
    <property type="entry name" value="CLASS II AMINOTRANSFERASE/8-AMINO-7-OXONONANOATE SYNTHASE"/>
    <property type="match status" value="1"/>
</dbReference>
<dbReference type="GO" id="GO:0030170">
    <property type="term" value="F:pyridoxal phosphate binding"/>
    <property type="evidence" value="ECO:0007669"/>
    <property type="project" value="InterPro"/>
</dbReference>
<dbReference type="GO" id="GO:0046513">
    <property type="term" value="P:ceramide biosynthetic process"/>
    <property type="evidence" value="ECO:0007669"/>
    <property type="project" value="TreeGrafter"/>
</dbReference>
<dbReference type="Pfam" id="PF00155">
    <property type="entry name" value="Aminotran_1_2"/>
    <property type="match status" value="1"/>
</dbReference>
<dbReference type="Gene3D" id="3.90.1150.10">
    <property type="entry name" value="Aspartate Aminotransferase, domain 1"/>
    <property type="match status" value="1"/>
</dbReference>
<dbReference type="InterPro" id="IPR015424">
    <property type="entry name" value="PyrdxlP-dep_Trfase"/>
</dbReference>
<dbReference type="InterPro" id="IPR004839">
    <property type="entry name" value="Aminotransferase_I/II_large"/>
</dbReference>
<evidence type="ECO:0000256" key="4">
    <source>
        <dbReference type="ARBA" id="ARBA00008392"/>
    </source>
</evidence>
<evidence type="ECO:0000313" key="18">
    <source>
        <dbReference type="Proteomes" id="UP000014760"/>
    </source>
</evidence>
<dbReference type="OMA" id="LTKYGCG"/>
<evidence type="ECO:0000259" key="15">
    <source>
        <dbReference type="Pfam" id="PF00155"/>
    </source>
</evidence>
<dbReference type="AlphaFoldDB" id="N1PB18"/>
<dbReference type="GO" id="GO:0016020">
    <property type="term" value="C:membrane"/>
    <property type="evidence" value="ECO:0007669"/>
    <property type="project" value="GOC"/>
</dbReference>
<evidence type="ECO:0000256" key="9">
    <source>
        <dbReference type="ARBA" id="ARBA00023098"/>
    </source>
</evidence>
<dbReference type="GO" id="GO:0005783">
    <property type="term" value="C:endoplasmic reticulum"/>
    <property type="evidence" value="ECO:0007669"/>
    <property type="project" value="TreeGrafter"/>
</dbReference>
<dbReference type="Proteomes" id="UP000014760">
    <property type="component" value="Unassembled WGS sequence"/>
</dbReference>
<evidence type="ECO:0000256" key="13">
    <source>
        <dbReference type="ARBA" id="ARBA00042649"/>
    </source>
</evidence>
<evidence type="ECO:0000313" key="17">
    <source>
        <dbReference type="EnsemblMetazoa" id="CapteP226782"/>
    </source>
</evidence>
<protein>
    <recommendedName>
        <fullName evidence="11">Serine palmitoyltransferase 1</fullName>
        <ecNumber evidence="5">2.3.1.50</ecNumber>
    </recommendedName>
    <alternativeName>
        <fullName evidence="12">Long chain base biosynthesis protein 1</fullName>
    </alternativeName>
    <alternativeName>
        <fullName evidence="13">Serine-palmitoyl-CoA transferase 1</fullName>
    </alternativeName>
</protein>
<evidence type="ECO:0000256" key="7">
    <source>
        <dbReference type="ARBA" id="ARBA00022898"/>
    </source>
</evidence>
<dbReference type="FunCoup" id="N1PB18">
    <property type="interactions" value="2193"/>
</dbReference>
<dbReference type="InterPro" id="IPR015422">
    <property type="entry name" value="PyrdxlP-dep_Trfase_small"/>
</dbReference>
<feature type="domain" description="Aminotransferase class I/classII large" evidence="15">
    <location>
        <begin position="97"/>
        <end position="462"/>
    </location>
</feature>
<reference evidence="17" key="3">
    <citation type="submission" date="2015-06" db="UniProtKB">
        <authorList>
            <consortium name="EnsemblMetazoa"/>
        </authorList>
    </citation>
    <scope>IDENTIFICATION</scope>
</reference>
<dbReference type="HOGENOM" id="CLU_015846_0_1_1"/>